<dbReference type="PANTHER" id="PTHR42951:SF4">
    <property type="entry name" value="ACYL-COENZYME A THIOESTERASE MBLAC2"/>
    <property type="match status" value="1"/>
</dbReference>
<keyword evidence="3" id="KW-1185">Reference proteome</keyword>
<reference evidence="3" key="1">
    <citation type="submission" date="2016-06" db="EMBL/GenBank/DDBJ databases">
        <authorList>
            <person name="Varghese N."/>
            <person name="Submissions Spin"/>
        </authorList>
    </citation>
    <scope>NUCLEOTIDE SEQUENCE [LARGE SCALE GENOMIC DNA]</scope>
    <source>
        <strain evidence="3">DSM 43168</strain>
    </source>
</reference>
<name>A0A1C5AUR4_9ACTN</name>
<dbReference type="Pfam" id="PF00753">
    <property type="entry name" value="Lactamase_B"/>
    <property type="match status" value="1"/>
</dbReference>
<dbReference type="STRING" id="47853.TK50_13700"/>
<evidence type="ECO:0000259" key="1">
    <source>
        <dbReference type="SMART" id="SM00849"/>
    </source>
</evidence>
<evidence type="ECO:0000313" key="2">
    <source>
        <dbReference type="EMBL" id="SCF48960.1"/>
    </source>
</evidence>
<feature type="domain" description="Metallo-beta-lactamase" evidence="1">
    <location>
        <begin position="42"/>
        <end position="252"/>
    </location>
</feature>
<dbReference type="InterPro" id="IPR050855">
    <property type="entry name" value="NDM-1-like"/>
</dbReference>
<proteinExistence type="predicted"/>
<dbReference type="AlphaFoldDB" id="A0A1C5AUR4"/>
<dbReference type="Proteomes" id="UP000183585">
    <property type="component" value="Unassembled WGS sequence"/>
</dbReference>
<protein>
    <submittedName>
        <fullName evidence="2">Glyoxylase, beta-lactamase superfamily II</fullName>
    </submittedName>
</protein>
<dbReference type="SMART" id="SM00849">
    <property type="entry name" value="Lactamase_B"/>
    <property type="match status" value="1"/>
</dbReference>
<organism evidence="2 3">
    <name type="scientific">Micromonospora carbonacea</name>
    <dbReference type="NCBI Taxonomy" id="47853"/>
    <lineage>
        <taxon>Bacteria</taxon>
        <taxon>Bacillati</taxon>
        <taxon>Actinomycetota</taxon>
        <taxon>Actinomycetes</taxon>
        <taxon>Micromonosporales</taxon>
        <taxon>Micromonosporaceae</taxon>
        <taxon>Micromonospora</taxon>
    </lineage>
</organism>
<accession>A0A1C5AUR4</accession>
<gene>
    <name evidence="2" type="ORF">GA0070563_12052</name>
</gene>
<dbReference type="InterPro" id="IPR001279">
    <property type="entry name" value="Metallo-B-lactamas"/>
</dbReference>
<sequence length="327" mass="35622">MSIPVSDAHAASYRARQVPDPVQVVDGVWGVPIPLDGSALRYVTVYLVDTGDGPVLVDAGYDHPACWTAFRRSVESLGHRVEAITTVLLTHNHPDHVGFAARLREVSGARVVMGRADDFATAHRTRGTFLTQLRAALDLTGAPADVVDGMYADAVAVAEHHETLRLDVALDADTEFRFGDVTIHAVPAPGHTYGHTVFHDTRGLVFTGDTMMAEGPTQLAIVSRPDDDPAGDLFRTLARIRDLGATIACPAHQFPYRDVAARADALAAFHRGEVDRVRDLAGDGLDAWRLAPRMPWRKPWDELGRGTRRFSLMHTLALLRHVTGAAR</sequence>
<evidence type="ECO:0000313" key="3">
    <source>
        <dbReference type="Proteomes" id="UP000183585"/>
    </source>
</evidence>
<dbReference type="InterPro" id="IPR036866">
    <property type="entry name" value="RibonucZ/Hydroxyglut_hydro"/>
</dbReference>
<dbReference type="PANTHER" id="PTHR42951">
    <property type="entry name" value="METALLO-BETA-LACTAMASE DOMAIN-CONTAINING"/>
    <property type="match status" value="1"/>
</dbReference>
<dbReference type="SUPFAM" id="SSF56281">
    <property type="entry name" value="Metallo-hydrolase/oxidoreductase"/>
    <property type="match status" value="1"/>
</dbReference>
<dbReference type="Gene3D" id="3.60.15.10">
    <property type="entry name" value="Ribonuclease Z/Hydroxyacylglutathione hydrolase-like"/>
    <property type="match status" value="1"/>
</dbReference>
<dbReference type="EMBL" id="FMCT01000020">
    <property type="protein sequence ID" value="SCF48960.1"/>
    <property type="molecule type" value="Genomic_DNA"/>
</dbReference>